<protein>
    <submittedName>
        <fullName evidence="7">Ricin-type beta-trefoil lectin domain-containing protein</fullName>
    </submittedName>
</protein>
<feature type="domain" description="LamG-like jellyroll fold" evidence="6">
    <location>
        <begin position="775"/>
        <end position="913"/>
    </location>
</feature>
<name>A0A1C6UA35_9ACTN</name>
<dbReference type="EMBL" id="FMHY01000002">
    <property type="protein sequence ID" value="SCL50876.1"/>
    <property type="molecule type" value="Genomic_DNA"/>
</dbReference>
<feature type="domain" description="Ricin B lectin" evidence="5">
    <location>
        <begin position="1139"/>
        <end position="1265"/>
    </location>
</feature>
<dbReference type="Pfam" id="PF00652">
    <property type="entry name" value="Ricin_B_lectin"/>
    <property type="match status" value="1"/>
</dbReference>
<dbReference type="SMART" id="SM00560">
    <property type="entry name" value="LamGL"/>
    <property type="match status" value="2"/>
</dbReference>
<evidence type="ECO:0000256" key="3">
    <source>
        <dbReference type="SAM" id="MobiDB-lite"/>
    </source>
</evidence>
<dbReference type="InterPro" id="IPR042837">
    <property type="entry name" value="PTX3"/>
</dbReference>
<feature type="domain" description="LamG-like jellyroll fold" evidence="6">
    <location>
        <begin position="985"/>
        <end position="1130"/>
    </location>
</feature>
<dbReference type="PANTHER" id="PTHR46943">
    <property type="entry name" value="PENTRAXIN-RELATED PROTEIN PTX3"/>
    <property type="match status" value="1"/>
</dbReference>
<reference evidence="8" key="1">
    <citation type="submission" date="2016-06" db="EMBL/GenBank/DDBJ databases">
        <authorList>
            <person name="Varghese N."/>
            <person name="Submissions Spin"/>
        </authorList>
    </citation>
    <scope>NUCLEOTIDE SEQUENCE [LARGE SCALE GENOMIC DNA]</scope>
    <source>
        <strain evidence="8">DSM 44814</strain>
    </source>
</reference>
<dbReference type="Proteomes" id="UP000199696">
    <property type="component" value="Unassembled WGS sequence"/>
</dbReference>
<dbReference type="GO" id="GO:0030246">
    <property type="term" value="F:carbohydrate binding"/>
    <property type="evidence" value="ECO:0007669"/>
    <property type="project" value="UniProtKB-KW"/>
</dbReference>
<dbReference type="RefSeq" id="WP_091117884.1">
    <property type="nucleotide sequence ID" value="NZ_FMHY01000002.1"/>
</dbReference>
<gene>
    <name evidence="7" type="ORF">GA0070604_2231</name>
</gene>
<dbReference type="PROSITE" id="PS50231">
    <property type="entry name" value="RICIN_B_LECTIN"/>
    <property type="match status" value="1"/>
</dbReference>
<keyword evidence="2" id="KW-1015">Disulfide bond</keyword>
<dbReference type="AlphaFoldDB" id="A0A1C6UA35"/>
<dbReference type="Gene3D" id="2.80.10.50">
    <property type="match status" value="2"/>
</dbReference>
<keyword evidence="7" id="KW-0430">Lectin</keyword>
<accession>A0A1C6UA35</accession>
<dbReference type="SUPFAM" id="SSF49899">
    <property type="entry name" value="Concanavalin A-like lectins/glucanases"/>
    <property type="match status" value="2"/>
</dbReference>
<dbReference type="InterPro" id="IPR013320">
    <property type="entry name" value="ConA-like_dom_sf"/>
</dbReference>
<evidence type="ECO:0000259" key="5">
    <source>
        <dbReference type="SMART" id="SM00458"/>
    </source>
</evidence>
<feature type="signal peptide" evidence="4">
    <location>
        <begin position="1"/>
        <end position="34"/>
    </location>
</feature>
<keyword evidence="8" id="KW-1185">Reference proteome</keyword>
<dbReference type="Gene3D" id="2.60.120.200">
    <property type="match status" value="2"/>
</dbReference>
<dbReference type="STRING" id="227316.GA0070604_2231"/>
<dbReference type="PANTHER" id="PTHR46943:SF1">
    <property type="entry name" value="PENTRAXIN-RELATED PROTEIN PTX3"/>
    <property type="match status" value="1"/>
</dbReference>
<dbReference type="SMART" id="SM00458">
    <property type="entry name" value="RICIN"/>
    <property type="match status" value="1"/>
</dbReference>
<dbReference type="SUPFAM" id="SSF50370">
    <property type="entry name" value="Ricin B-like lectins"/>
    <property type="match status" value="1"/>
</dbReference>
<evidence type="ECO:0000256" key="4">
    <source>
        <dbReference type="SAM" id="SignalP"/>
    </source>
</evidence>
<evidence type="ECO:0000256" key="2">
    <source>
        <dbReference type="ARBA" id="ARBA00023157"/>
    </source>
</evidence>
<feature type="chain" id="PRO_5008747523" evidence="4">
    <location>
        <begin position="35"/>
        <end position="1265"/>
    </location>
</feature>
<dbReference type="InterPro" id="IPR006558">
    <property type="entry name" value="LamG-like"/>
</dbReference>
<evidence type="ECO:0000256" key="1">
    <source>
        <dbReference type="ARBA" id="ARBA00022729"/>
    </source>
</evidence>
<evidence type="ECO:0000313" key="7">
    <source>
        <dbReference type="EMBL" id="SCL50876.1"/>
    </source>
</evidence>
<dbReference type="Pfam" id="PF13385">
    <property type="entry name" value="Laminin_G_3"/>
    <property type="match status" value="2"/>
</dbReference>
<dbReference type="GO" id="GO:0006955">
    <property type="term" value="P:immune response"/>
    <property type="evidence" value="ECO:0007669"/>
    <property type="project" value="InterPro"/>
</dbReference>
<dbReference type="InterPro" id="IPR000772">
    <property type="entry name" value="Ricin_B_lectin"/>
</dbReference>
<dbReference type="OrthoDB" id="176279at2"/>
<proteinExistence type="predicted"/>
<dbReference type="InterPro" id="IPR035992">
    <property type="entry name" value="Ricin_B-like_lectins"/>
</dbReference>
<organism evidence="7 8">
    <name type="scientific">Micromonospora eburnea</name>
    <dbReference type="NCBI Taxonomy" id="227316"/>
    <lineage>
        <taxon>Bacteria</taxon>
        <taxon>Bacillati</taxon>
        <taxon>Actinomycetota</taxon>
        <taxon>Actinomycetes</taxon>
        <taxon>Micromonosporales</taxon>
        <taxon>Micromonosporaceae</taxon>
        <taxon>Micromonospora</taxon>
    </lineage>
</organism>
<evidence type="ECO:0000313" key="8">
    <source>
        <dbReference type="Proteomes" id="UP000199696"/>
    </source>
</evidence>
<feature type="region of interest" description="Disordered" evidence="3">
    <location>
        <begin position="238"/>
        <end position="259"/>
    </location>
</feature>
<evidence type="ECO:0000259" key="6">
    <source>
        <dbReference type="SMART" id="SM00560"/>
    </source>
</evidence>
<keyword evidence="1 4" id="KW-0732">Signal</keyword>
<sequence length="1265" mass="133727">MPVSADRRLQRLAAVLVTALTTATFPITIAPARAAQPATPACTTAQPGAAAATATAKACKQRVEVLGRRTESSQTFARPEGGYTTEQYLVPRWAHRPDGSWTDVDTTLTTAANGTITAKAGVLPVTFSPGGSGPAATVRDGAKTLSITWPGGPLPAPTLAGDTATYPEVLPGVDLALTATATGFSEVLVVKSAQAARQPKLVSVSFKLTTDGVTTRAAGGGLEATDEKGRAVFTSPAPQMWDSADQTSHGVRRSARRATMPVRASAGKLTVTPDAAMLTAADTVYPVYIDPSWSGGLRNNNWAIVMSKYPDSAGLSMENASTKGGVGHGRVCDFDSKGNCLSTQYVVRTMFQLDTSGLRGHHVTKASFLIKQLHSWTCNPATTAKLWHIDNAANWENFSGVTWNYTNDWNKFRWYETTTAWASRRTDSAYGCSGPGDDEFDVTGWTRDVAASGGWYLGLGLRADNENDINQWKRFDAGTARLAVDYNDPPTTPDWLQVDGRDCVQGANRPVIPTATPQLSARAWDPDGDPMQLWLAAQKWGGSAFNGPELAGYQDWVANGTRGYWTTPPLDDGGIYAFRAQANDYGRGGIGPVTNLPGNCEFEVDTTDPVAPTVTGDLYTNGCDACGEIGRTGTFTFRSSPDVTHFRWGFGTATNDTWATRPGDPVTVTWTPPEGTTLQQNLVVVAVDRAGRTKDNSAAKYQFTVKLPQPAKAQWPLDDPGTGLTNAQNPGTLDLTVTGGTWQPTGRIPGGTGTLEFNGTSDFATTTGPAVDTAKGFSVAAWVKLSDTTISHTALSQDGVHSTGFKLQYSITCKGWRFVIPRSDSVSPGQVDACGPAAKPNVWTHLAASLDPASATMTLYVNGQKAATAQAPPGFTTSGPFVVGRTRWDDGNYDFWKGGITDVRVWDRVISANEAAVAADGGSPGEWHFGEPGKGPALDSSPYAHDLTFIPNANVPTSGAGQTGTGLQLDGTGYAETDQVLNTDQSFTVSAWVRLHQMPVGNAVIVSQDGSVNSAFHLRYAGIGGGAGKWAFTCVTPDSTSPAILDALSVNTVGSGDLNVWQHLVGVYDATAGQLRLYLNDVLQNTTACTVGASTGSFAIGRSRWMSAVADRLIGDIDEVRVYAGAVPATKILTVDGSRTSQVRLDGTTNCAAIPAGNTTDPRGVIMWGCNGGDEQRFTYDPDRRSLSALGSCVEVKDGVSASGTLIRMATCNGSAAQIWTYDPTTQAFGALGRCLDVPNGKPDPGVSLQLYTCNATNAQRWRLG</sequence>